<dbReference type="EMBL" id="CP002608">
    <property type="protein sequence ID" value="AEB41894.1"/>
    <property type="molecule type" value="Genomic_DNA"/>
</dbReference>
<dbReference type="InterPro" id="IPR030678">
    <property type="entry name" value="Peptide/Ni-bd"/>
</dbReference>
<accession>A0AA34WI95</accession>
<dbReference type="GO" id="GO:0030288">
    <property type="term" value="C:outer membrane-bounded periplasmic space"/>
    <property type="evidence" value="ECO:0007669"/>
    <property type="project" value="UniProtKB-ARBA"/>
</dbReference>
<dbReference type="Gene3D" id="3.10.105.10">
    <property type="entry name" value="Dipeptide-binding Protein, Domain 3"/>
    <property type="match status" value="1"/>
</dbReference>
<keyword evidence="1" id="KW-0732">Signal</keyword>
<feature type="chain" id="PRO_5041319515" evidence="1">
    <location>
        <begin position="21"/>
        <end position="440"/>
    </location>
</feature>
<evidence type="ECO:0000259" key="2">
    <source>
        <dbReference type="Pfam" id="PF00496"/>
    </source>
</evidence>
<sequence>MLYLFLIALASSFLSSCSCTQTSSPDPYSLNIAIYDEPTTLSPEQAKRSLELSIAKLLFEGLTRENHNKEELFELALADSYISEEEEKRHIFHLKEALWSDGSPLLAHDVVKAWEHAQIHSPHQEIFQGLSFFAPAPTTVIVISDVPYPDLPKLLAFPAFAIYQPQYPHIYSGPFILEKHVPGQSFSFKKNPYYYDVDIVPMEKIQLIVLPDIYTARHLMSREKIHWLGQPWHQGIPKELQTHPKILYHNYPVEGTFWLSLNINSPQLSNPMNRYRLAAAINKEALIKDALEGSQQPAYTISKHSETSLPSLPSFCLSLAQETLTLTYPINILRCQRIAEVLREQLRASGIYLNLNGLEYHCFLNKRNLKDYTLATQTKVAYYPKATLLPNEAQKLQNLEIIPLYHLNYDFLSLNPIKNILFNASGAVDLKYASIEELVQ</sequence>
<dbReference type="AlphaFoldDB" id="A0AA34WI95"/>
<dbReference type="InterPro" id="IPR000914">
    <property type="entry name" value="SBP_5_dom"/>
</dbReference>
<dbReference type="PANTHER" id="PTHR30290">
    <property type="entry name" value="PERIPLASMIC BINDING COMPONENT OF ABC TRANSPORTER"/>
    <property type="match status" value="1"/>
</dbReference>
<dbReference type="GO" id="GO:0015833">
    <property type="term" value="P:peptide transport"/>
    <property type="evidence" value="ECO:0007669"/>
    <property type="project" value="TreeGrafter"/>
</dbReference>
<reference evidence="3 4" key="1">
    <citation type="journal article" date="2011" name="J. Bacteriol.">
        <title>Genome sequence of the obligate intracellular animal pathogen Chlamydia pecorum E58.</title>
        <authorList>
            <person name="Mojica S."/>
            <person name="Huot Creasy H."/>
            <person name="Daugherty S."/>
            <person name="Read T.D."/>
            <person name="Kim T."/>
            <person name="Kaltenboeck B."/>
            <person name="Bavoil P."/>
            <person name="Myers G.S."/>
        </authorList>
    </citation>
    <scope>NUCLEOTIDE SEQUENCE [LARGE SCALE GENOMIC DNA]</scope>
    <source>
        <strain evidence="3 4">E58</strain>
    </source>
</reference>
<gene>
    <name evidence="3" type="ordered locus">G5S_0972</name>
</gene>
<evidence type="ECO:0000313" key="3">
    <source>
        <dbReference type="EMBL" id="AEB41894.1"/>
    </source>
</evidence>
<name>A0AA34WI95_CHLPE</name>
<feature type="domain" description="Solute-binding protein family 5" evidence="2">
    <location>
        <begin position="75"/>
        <end position="305"/>
    </location>
</feature>
<dbReference type="RefSeq" id="WP_013712972.1">
    <property type="nucleotide sequence ID" value="NC_015408.1"/>
</dbReference>
<evidence type="ECO:0000313" key="4">
    <source>
        <dbReference type="Proteomes" id="UP000008305"/>
    </source>
</evidence>
<dbReference type="GO" id="GO:1904680">
    <property type="term" value="F:peptide transmembrane transporter activity"/>
    <property type="evidence" value="ECO:0007669"/>
    <property type="project" value="TreeGrafter"/>
</dbReference>
<dbReference type="GO" id="GO:0043190">
    <property type="term" value="C:ATP-binding cassette (ABC) transporter complex"/>
    <property type="evidence" value="ECO:0007669"/>
    <property type="project" value="InterPro"/>
</dbReference>
<dbReference type="InterPro" id="IPR039424">
    <property type="entry name" value="SBP_5"/>
</dbReference>
<dbReference type="Gene3D" id="3.90.76.10">
    <property type="entry name" value="Dipeptide-binding Protein, Domain 1"/>
    <property type="match status" value="1"/>
</dbReference>
<dbReference type="SUPFAM" id="SSF53850">
    <property type="entry name" value="Periplasmic binding protein-like II"/>
    <property type="match status" value="1"/>
</dbReference>
<dbReference type="Gene3D" id="3.40.190.10">
    <property type="entry name" value="Periplasmic binding protein-like II"/>
    <property type="match status" value="1"/>
</dbReference>
<keyword evidence="4" id="KW-1185">Reference proteome</keyword>
<protein>
    <submittedName>
        <fullName evidence="3">Peptide ABC transporter, periplasmic binding protein</fullName>
    </submittedName>
</protein>
<dbReference type="PANTHER" id="PTHR30290:SF83">
    <property type="entry name" value="ABC TRANSPORTER SUBSTRATE-BINDING PROTEIN"/>
    <property type="match status" value="1"/>
</dbReference>
<evidence type="ECO:0000256" key="1">
    <source>
        <dbReference type="SAM" id="SignalP"/>
    </source>
</evidence>
<dbReference type="PIRSF" id="PIRSF002741">
    <property type="entry name" value="MppA"/>
    <property type="match status" value="1"/>
</dbReference>
<dbReference type="Pfam" id="PF00496">
    <property type="entry name" value="SBP_bac_5"/>
    <property type="match status" value="1"/>
</dbReference>
<dbReference type="Proteomes" id="UP000008305">
    <property type="component" value="Chromosome"/>
</dbReference>
<organism evidence="3 4">
    <name type="scientific">Chlamydia pecorum (strain ATCC VR-628 / DSM 29919 / E58)</name>
    <name type="common">Chlamydophila pecorum</name>
    <dbReference type="NCBI Taxonomy" id="331635"/>
    <lineage>
        <taxon>Bacteria</taxon>
        <taxon>Pseudomonadati</taxon>
        <taxon>Chlamydiota</taxon>
        <taxon>Chlamydiia</taxon>
        <taxon>Chlamydiales</taxon>
        <taxon>Chlamydiaceae</taxon>
        <taxon>Chlamydia/Chlamydophila group</taxon>
        <taxon>Chlamydia</taxon>
    </lineage>
</organism>
<proteinExistence type="predicted"/>
<feature type="signal peptide" evidence="1">
    <location>
        <begin position="1"/>
        <end position="20"/>
    </location>
</feature>
<dbReference type="KEGG" id="cpm:G5S_0972"/>